<dbReference type="InterPro" id="IPR023795">
    <property type="entry name" value="Serpin_CS"/>
</dbReference>
<dbReference type="AlphaFoldDB" id="A0A3B4BXG2"/>
<dbReference type="FunFam" id="2.10.310.10:FF:000001">
    <property type="entry name" value="Serpin family A member 1"/>
    <property type="match status" value="1"/>
</dbReference>
<evidence type="ECO:0000259" key="3">
    <source>
        <dbReference type="SMART" id="SM00093"/>
    </source>
</evidence>
<protein>
    <recommendedName>
        <fullName evidence="3">Serpin domain-containing protein</fullName>
    </recommendedName>
</protein>
<keyword evidence="2" id="KW-0732">Signal</keyword>
<dbReference type="InterPro" id="IPR042178">
    <property type="entry name" value="Serpin_sf_1"/>
</dbReference>
<dbReference type="STRING" id="42514.ENSPNAP00000003241"/>
<proteinExistence type="inferred from homology"/>
<evidence type="ECO:0000256" key="2">
    <source>
        <dbReference type="SAM" id="SignalP"/>
    </source>
</evidence>
<feature type="domain" description="Serpin" evidence="3">
    <location>
        <begin position="65"/>
        <end position="415"/>
    </location>
</feature>
<reference evidence="4 5" key="1">
    <citation type="submission" date="2020-10" db="EMBL/GenBank/DDBJ databases">
        <title>Pygocentrus nattereri (red-bellied piranha) genome, fPygNat1, primary haplotype.</title>
        <authorList>
            <person name="Myers G."/>
            <person name="Meyer A."/>
            <person name="Karagic N."/>
            <person name="Pippel M."/>
            <person name="Winkler S."/>
            <person name="Tracey A."/>
            <person name="Wood J."/>
            <person name="Formenti G."/>
            <person name="Howe K."/>
            <person name="Fedrigo O."/>
            <person name="Jarvis E.D."/>
        </authorList>
    </citation>
    <scope>NUCLEOTIDE SEQUENCE [LARGE SCALE GENOMIC DNA]</scope>
</reference>
<dbReference type="PANTHER" id="PTHR11461">
    <property type="entry name" value="SERINE PROTEASE INHIBITOR, SERPIN"/>
    <property type="match status" value="1"/>
</dbReference>
<dbReference type="CDD" id="cd02055">
    <property type="entry name" value="serpinA10_PZI"/>
    <property type="match status" value="1"/>
</dbReference>
<accession>A0A3B4BXG2</accession>
<dbReference type="Gene3D" id="2.10.310.10">
    <property type="entry name" value="Serpins superfamily"/>
    <property type="match status" value="1"/>
</dbReference>
<reference evidence="4" key="2">
    <citation type="submission" date="2025-08" db="UniProtKB">
        <authorList>
            <consortium name="Ensembl"/>
        </authorList>
    </citation>
    <scope>IDENTIFICATION</scope>
</reference>
<dbReference type="GO" id="GO:0005615">
    <property type="term" value="C:extracellular space"/>
    <property type="evidence" value="ECO:0007669"/>
    <property type="project" value="InterPro"/>
</dbReference>
<dbReference type="SUPFAM" id="SSF56574">
    <property type="entry name" value="Serpins"/>
    <property type="match status" value="1"/>
</dbReference>
<reference evidence="4" key="3">
    <citation type="submission" date="2025-09" db="UniProtKB">
        <authorList>
            <consortium name="Ensembl"/>
        </authorList>
    </citation>
    <scope>IDENTIFICATION</scope>
</reference>
<dbReference type="Gene3D" id="3.30.497.10">
    <property type="entry name" value="Antithrombin, subunit I, domain 2"/>
    <property type="match status" value="1"/>
</dbReference>
<dbReference type="PANTHER" id="PTHR11461:SF191">
    <property type="entry name" value="PROTEIN Z-DEPENDENT PROTEASE INHIBITOR"/>
    <property type="match status" value="1"/>
</dbReference>
<dbReference type="InterPro" id="IPR000215">
    <property type="entry name" value="Serpin_fam"/>
</dbReference>
<keyword evidence="5" id="KW-1185">Reference proteome</keyword>
<feature type="signal peptide" evidence="2">
    <location>
        <begin position="1"/>
        <end position="46"/>
    </location>
</feature>
<comment type="similarity">
    <text evidence="1">Belongs to the serpin family.</text>
</comment>
<dbReference type="InterPro" id="IPR023796">
    <property type="entry name" value="Serpin_dom"/>
</dbReference>
<feature type="chain" id="PRO_5017241693" description="Serpin domain-containing protein" evidence="2">
    <location>
        <begin position="47"/>
        <end position="418"/>
    </location>
</feature>
<dbReference type="InterPro" id="IPR036186">
    <property type="entry name" value="Serpin_sf"/>
</dbReference>
<dbReference type="Gene3D" id="2.30.39.10">
    <property type="entry name" value="Alpha-1-antitrypsin, domain 1"/>
    <property type="match status" value="1"/>
</dbReference>
<dbReference type="GO" id="GO:0007596">
    <property type="term" value="P:blood coagulation"/>
    <property type="evidence" value="ECO:0007669"/>
    <property type="project" value="InterPro"/>
</dbReference>
<evidence type="ECO:0000313" key="4">
    <source>
        <dbReference type="Ensembl" id="ENSPNAP00000003241.1"/>
    </source>
</evidence>
<dbReference type="SMART" id="SM00093">
    <property type="entry name" value="SERPIN"/>
    <property type="match status" value="1"/>
</dbReference>
<dbReference type="Proteomes" id="UP001501920">
    <property type="component" value="Chromosome 4"/>
</dbReference>
<dbReference type="Ensembl" id="ENSPNAT00000009059.2">
    <property type="protein sequence ID" value="ENSPNAP00000003241.1"/>
    <property type="gene ID" value="ENSPNAG00000009645.2"/>
</dbReference>
<sequence>MCWKSGGLRGRCSAENLPPKRPSRSMEMGIFSVFIKILLLVASVHGQTPNTDIQELAGRTAEFATALYRKIASSSDDNVAICPLAATLGLASLAAGAGGDTSRELLQGLGLAPMEKDSEPDKIPLLLQQLREMTSQTVATGLFTSQQVQAESSFSSQVKKFYDTDVQSVDFANAQAAKVNINNFVTSATANKVREVVDIVDPQSQLMLISAAYFTGKWQLLFNANFTQQERFFVNKYHIVQVPMMFRSDKYYLAYDPTLKVGILKLPCMDGNAMLVLLPDEDVDYTFIDEALTNEVFLRWVLKLKKTKLEVQLPKFFLEQTTALKQSLPSLGITKIFESGADLSGISSSPGLKLSEVLHKVSVEIDEKGGSAVPVSDSPFMDTLPPRLTFNRPFLFLIYHEATKTLLHMGRVVDPTKK</sequence>
<dbReference type="PROSITE" id="PS00284">
    <property type="entry name" value="SERPIN"/>
    <property type="match status" value="1"/>
</dbReference>
<organism evidence="4 5">
    <name type="scientific">Pygocentrus nattereri</name>
    <name type="common">Red-bellied piranha</name>
    <dbReference type="NCBI Taxonomy" id="42514"/>
    <lineage>
        <taxon>Eukaryota</taxon>
        <taxon>Metazoa</taxon>
        <taxon>Chordata</taxon>
        <taxon>Craniata</taxon>
        <taxon>Vertebrata</taxon>
        <taxon>Euteleostomi</taxon>
        <taxon>Actinopterygii</taxon>
        <taxon>Neopterygii</taxon>
        <taxon>Teleostei</taxon>
        <taxon>Ostariophysi</taxon>
        <taxon>Characiformes</taxon>
        <taxon>Characoidei</taxon>
        <taxon>Pygocentrus</taxon>
    </lineage>
</organism>
<dbReference type="InterPro" id="IPR042185">
    <property type="entry name" value="Serpin_sf_2"/>
</dbReference>
<name>A0A3B4BXG2_PYGNA</name>
<dbReference type="GeneTree" id="ENSGT00940000159462"/>
<dbReference type="Pfam" id="PF00079">
    <property type="entry name" value="Serpin"/>
    <property type="match status" value="1"/>
</dbReference>
<evidence type="ECO:0000256" key="1">
    <source>
        <dbReference type="RuleBase" id="RU000411"/>
    </source>
</evidence>
<dbReference type="InterPro" id="IPR033835">
    <property type="entry name" value="PZI_serpin_dom"/>
</dbReference>
<evidence type="ECO:0000313" key="5">
    <source>
        <dbReference type="Proteomes" id="UP001501920"/>
    </source>
</evidence>
<dbReference type="GO" id="GO:0004867">
    <property type="term" value="F:serine-type endopeptidase inhibitor activity"/>
    <property type="evidence" value="ECO:0007669"/>
    <property type="project" value="InterPro"/>
</dbReference>